<protein>
    <submittedName>
        <fullName evidence="2">Uncharacterized protein</fullName>
    </submittedName>
</protein>
<comment type="caution">
    <text evidence="2">The sequence shown here is derived from an EMBL/GenBank/DDBJ whole genome shotgun (WGS) entry which is preliminary data.</text>
</comment>
<evidence type="ECO:0000256" key="1">
    <source>
        <dbReference type="SAM" id="Phobius"/>
    </source>
</evidence>
<name>A0A511T1G4_MYXFU</name>
<reference evidence="3 4" key="1">
    <citation type="submission" date="2016-10" db="EMBL/GenBank/DDBJ databases">
        <authorList>
            <person name="Varghese N."/>
            <person name="Submissions S."/>
        </authorList>
    </citation>
    <scope>NUCLEOTIDE SEQUENCE [LARGE SCALE GENOMIC DNA]</scope>
    <source>
        <strain evidence="3 4">DSM 16525</strain>
    </source>
</reference>
<dbReference type="RefSeq" id="WP_245772096.1">
    <property type="nucleotide sequence ID" value="NZ_BJXR01000025.1"/>
</dbReference>
<keyword evidence="1" id="KW-1133">Transmembrane helix</keyword>
<dbReference type="EMBL" id="BJXR01000025">
    <property type="protein sequence ID" value="GEN07492.1"/>
    <property type="molecule type" value="Genomic_DNA"/>
</dbReference>
<proteinExistence type="predicted"/>
<sequence>MRCIEKQEEAERQDSSQKEKLHFPTMDAALVWLREHKAEVAIGTVVIIAGVVAAPYVITIAAGGALVLAPL</sequence>
<reference evidence="2 5" key="2">
    <citation type="submission" date="2019-07" db="EMBL/GenBank/DDBJ databases">
        <title>Whole genome shotgun sequence of Myxococcus fulvus NBRC 100333.</title>
        <authorList>
            <person name="Hosoyama A."/>
            <person name="Uohara A."/>
            <person name="Ohji S."/>
            <person name="Ichikawa N."/>
        </authorList>
    </citation>
    <scope>NUCLEOTIDE SEQUENCE [LARGE SCALE GENOMIC DNA]</scope>
    <source>
        <strain evidence="2 5">NBRC 100333</strain>
    </source>
</reference>
<evidence type="ECO:0000313" key="4">
    <source>
        <dbReference type="Proteomes" id="UP000183760"/>
    </source>
</evidence>
<organism evidence="2 5">
    <name type="scientific">Myxococcus fulvus</name>
    <dbReference type="NCBI Taxonomy" id="33"/>
    <lineage>
        <taxon>Bacteria</taxon>
        <taxon>Pseudomonadati</taxon>
        <taxon>Myxococcota</taxon>
        <taxon>Myxococcia</taxon>
        <taxon>Myxococcales</taxon>
        <taxon>Cystobacterineae</taxon>
        <taxon>Myxococcaceae</taxon>
        <taxon>Myxococcus</taxon>
    </lineage>
</organism>
<accession>A0A511T1G4</accession>
<dbReference type="AlphaFoldDB" id="A0A511T1G4"/>
<dbReference type="Proteomes" id="UP000321514">
    <property type="component" value="Unassembled WGS sequence"/>
</dbReference>
<feature type="transmembrane region" description="Helical" evidence="1">
    <location>
        <begin position="40"/>
        <end position="69"/>
    </location>
</feature>
<keyword evidence="1" id="KW-0812">Transmembrane</keyword>
<dbReference type="Proteomes" id="UP000183760">
    <property type="component" value="Unassembled WGS sequence"/>
</dbReference>
<gene>
    <name evidence="2" type="ORF">MFU01_25290</name>
    <name evidence="3" type="ORF">SAMN05443572_101491</name>
</gene>
<evidence type="ECO:0000313" key="2">
    <source>
        <dbReference type="EMBL" id="GEN07492.1"/>
    </source>
</evidence>
<keyword evidence="1" id="KW-0472">Membrane</keyword>
<dbReference type="EMBL" id="FOIB01000001">
    <property type="protein sequence ID" value="SES89054.1"/>
    <property type="molecule type" value="Genomic_DNA"/>
</dbReference>
<keyword evidence="4" id="KW-1185">Reference proteome</keyword>
<evidence type="ECO:0000313" key="5">
    <source>
        <dbReference type="Proteomes" id="UP000321514"/>
    </source>
</evidence>
<evidence type="ECO:0000313" key="3">
    <source>
        <dbReference type="EMBL" id="SES89054.1"/>
    </source>
</evidence>